<name>A0A6N3F3Z3_9CLOT</name>
<evidence type="ECO:0000313" key="1">
    <source>
        <dbReference type="EMBL" id="VYU46743.1"/>
    </source>
</evidence>
<protein>
    <submittedName>
        <fullName evidence="1">Uncharacterized protein</fullName>
    </submittedName>
</protein>
<reference evidence="1" key="1">
    <citation type="submission" date="2019-11" db="EMBL/GenBank/DDBJ databases">
        <authorList>
            <person name="Feng L."/>
        </authorList>
    </citation>
    <scope>NUCLEOTIDE SEQUENCE</scope>
    <source>
        <strain evidence="1">CParaputrificumLFYP93</strain>
    </source>
</reference>
<proteinExistence type="predicted"/>
<dbReference type="EMBL" id="CACRTV010000057">
    <property type="protein sequence ID" value="VYU46743.1"/>
    <property type="molecule type" value="Genomic_DNA"/>
</dbReference>
<sequence>MKDVIFCEKELKNNRIIIHKYDTKEQLDGIKNKGEYYYTRVGTMVVVRDVAKDKLVDASTLYDIRGLRLYLEYEGDIVALEKLVDKSFEDLLDSVTTKGGEALYSLLDDISIILDTAGLYSKKRA</sequence>
<dbReference type="AlphaFoldDB" id="A0A6N3F3Z3"/>
<dbReference type="RefSeq" id="WP_156561746.1">
    <property type="nucleotide sequence ID" value="NZ_CACRTV010000057.1"/>
</dbReference>
<organism evidence="1">
    <name type="scientific">Clostridium paraputrificum</name>
    <dbReference type="NCBI Taxonomy" id="29363"/>
    <lineage>
        <taxon>Bacteria</taxon>
        <taxon>Bacillati</taxon>
        <taxon>Bacillota</taxon>
        <taxon>Clostridia</taxon>
        <taxon>Eubacteriales</taxon>
        <taxon>Clostridiaceae</taxon>
        <taxon>Clostridium</taxon>
    </lineage>
</organism>
<gene>
    <name evidence="1" type="ORF">CPLFYP93_02380</name>
</gene>
<accession>A0A6N3F3Z3</accession>